<dbReference type="EMBL" id="CP000822">
    <property type="protein sequence ID" value="ABV13396.1"/>
    <property type="molecule type" value="Genomic_DNA"/>
</dbReference>
<gene>
    <name evidence="1" type="ordered locus">CKO_02274</name>
</gene>
<dbReference type="AlphaFoldDB" id="A8AIT3"/>
<accession>A8AIT3</accession>
<dbReference type="KEGG" id="cko:CKO_02274"/>
<keyword evidence="2" id="KW-1185">Reference proteome</keyword>
<evidence type="ECO:0000313" key="2">
    <source>
        <dbReference type="Proteomes" id="UP000008148"/>
    </source>
</evidence>
<sequence>MVRAGILQRSGQKMYRYLIACAGKRATEFIANM</sequence>
<protein>
    <submittedName>
        <fullName evidence="1">Uncharacterized protein</fullName>
    </submittedName>
</protein>
<name>A8AIT3_CITK8</name>
<dbReference type="HOGENOM" id="CLU_3381234_0_0_6"/>
<organism evidence="1 2">
    <name type="scientific">Citrobacter koseri (strain ATCC BAA-895 / CDC 4225-83 / SGSC4696)</name>
    <dbReference type="NCBI Taxonomy" id="290338"/>
    <lineage>
        <taxon>Bacteria</taxon>
        <taxon>Pseudomonadati</taxon>
        <taxon>Pseudomonadota</taxon>
        <taxon>Gammaproteobacteria</taxon>
        <taxon>Enterobacterales</taxon>
        <taxon>Enterobacteriaceae</taxon>
        <taxon>Citrobacter</taxon>
    </lineage>
</organism>
<proteinExistence type="predicted"/>
<dbReference type="Proteomes" id="UP000008148">
    <property type="component" value="Chromosome"/>
</dbReference>
<evidence type="ECO:0000313" key="1">
    <source>
        <dbReference type="EMBL" id="ABV13396.1"/>
    </source>
</evidence>
<reference evidence="1 2" key="1">
    <citation type="submission" date="2007-08" db="EMBL/GenBank/DDBJ databases">
        <authorList>
            <consortium name="The Citrobacter koseri Genome Sequencing Project"/>
            <person name="McClelland M."/>
            <person name="Sanderson E.K."/>
            <person name="Porwollik S."/>
            <person name="Spieth J."/>
            <person name="Clifton W.S."/>
            <person name="Latreille P."/>
            <person name="Courtney L."/>
            <person name="Wang C."/>
            <person name="Pepin K."/>
            <person name="Bhonagiri V."/>
            <person name="Nash W."/>
            <person name="Johnson M."/>
            <person name="Thiruvilangam P."/>
            <person name="Wilson R."/>
        </authorList>
    </citation>
    <scope>NUCLEOTIDE SEQUENCE [LARGE SCALE GENOMIC DNA]</scope>
    <source>
        <strain evidence="2">ATCC BAA-895 / CDC 4225-83 / SGSC4696</strain>
    </source>
</reference>